<dbReference type="EMBL" id="BK015484">
    <property type="protein sequence ID" value="DAE09250.1"/>
    <property type="molecule type" value="Genomic_DNA"/>
</dbReference>
<evidence type="ECO:0000313" key="1">
    <source>
        <dbReference type="EMBL" id="DAE09250.1"/>
    </source>
</evidence>
<name>A0A8S5PQV6_9CAUD</name>
<reference evidence="1" key="1">
    <citation type="journal article" date="2021" name="Proc. Natl. Acad. Sci. U.S.A.">
        <title>A Catalog of Tens of Thousands of Viruses from Human Metagenomes Reveals Hidden Associations with Chronic Diseases.</title>
        <authorList>
            <person name="Tisza M.J."/>
            <person name="Buck C.B."/>
        </authorList>
    </citation>
    <scope>NUCLEOTIDE SEQUENCE</scope>
    <source>
        <strain evidence="1">CtkJH11</strain>
    </source>
</reference>
<accession>A0A8S5PQV6</accession>
<organism evidence="1">
    <name type="scientific">Siphoviridae sp. ctkJH11</name>
    <dbReference type="NCBI Taxonomy" id="2825641"/>
    <lineage>
        <taxon>Viruses</taxon>
        <taxon>Duplodnaviria</taxon>
        <taxon>Heunggongvirae</taxon>
        <taxon>Uroviricota</taxon>
        <taxon>Caudoviricetes</taxon>
    </lineage>
</organism>
<proteinExistence type="predicted"/>
<sequence length="51" mass="5996">MNEMTEKEMQTVKMSTLYQLRLIISTGDKTEYTRDEILELLDKIATAKEQN</sequence>
<protein>
    <submittedName>
        <fullName evidence="1">Uncharacterized protein</fullName>
    </submittedName>
</protein>